<comment type="similarity">
    <text evidence="2">Belongs to the HAM1 NTPase family.</text>
</comment>
<evidence type="ECO:0000256" key="12">
    <source>
        <dbReference type="ARBA" id="ARBA00071289"/>
    </source>
</evidence>
<evidence type="ECO:0000256" key="8">
    <source>
        <dbReference type="ARBA" id="ARBA00023080"/>
    </source>
</evidence>
<sequence>MRRKLLLATNNQAKVSEYKSLLHDLPFELVTLAERGITTVVSEVGESLEENARLKATVLAAESQLLALADDSGLEVDALGGEPGRLSARYAGENASDRELVNYLLKRLKGVPWERRSACFKCVIAIAIPDGAVEFCSGKCQGFITFEPRGEHGFGYDPVFYLPELNKTMAELPLEVKNQVSHRGQATRQVHQV</sequence>
<evidence type="ECO:0000256" key="11">
    <source>
        <dbReference type="ARBA" id="ARBA00066468"/>
    </source>
</evidence>
<comment type="subunit">
    <text evidence="3">Homodimer.</text>
</comment>
<dbReference type="NCBIfam" id="TIGR00042">
    <property type="entry name" value="RdgB/HAM1 family non-canonical purine NTP pyrophosphatase"/>
    <property type="match status" value="1"/>
</dbReference>
<comment type="caution">
    <text evidence="17">The sequence shown here is derived from an EMBL/GenBank/DDBJ whole genome shotgun (WGS) entry which is preliminary data.</text>
</comment>
<organism evidence="17">
    <name type="scientific">marine sediment metagenome</name>
    <dbReference type="NCBI Taxonomy" id="412755"/>
    <lineage>
        <taxon>unclassified sequences</taxon>
        <taxon>metagenomes</taxon>
        <taxon>ecological metagenomes</taxon>
    </lineage>
</organism>
<evidence type="ECO:0000256" key="13">
    <source>
        <dbReference type="ARBA" id="ARBA00075987"/>
    </source>
</evidence>
<dbReference type="FunFam" id="3.90.950.10:FF:000001">
    <property type="entry name" value="dITP/XTP pyrophosphatase"/>
    <property type="match status" value="1"/>
</dbReference>
<keyword evidence="5" id="KW-0547">Nucleotide-binding</keyword>
<keyword evidence="7" id="KW-0460">Magnesium</keyword>
<comment type="cofactor">
    <cofactor evidence="1">
        <name>Mg(2+)</name>
        <dbReference type="ChEBI" id="CHEBI:18420"/>
    </cofactor>
</comment>
<comment type="catalytic activity">
    <reaction evidence="9">
        <text>dITP + H2O = dIMP + diphosphate + H(+)</text>
        <dbReference type="Rhea" id="RHEA:28342"/>
        <dbReference type="ChEBI" id="CHEBI:15377"/>
        <dbReference type="ChEBI" id="CHEBI:15378"/>
        <dbReference type="ChEBI" id="CHEBI:33019"/>
        <dbReference type="ChEBI" id="CHEBI:61194"/>
        <dbReference type="ChEBI" id="CHEBI:61382"/>
        <dbReference type="EC" id="3.6.1.66"/>
    </reaction>
</comment>
<evidence type="ECO:0000256" key="5">
    <source>
        <dbReference type="ARBA" id="ARBA00022741"/>
    </source>
</evidence>
<dbReference type="GO" id="GO:0036222">
    <property type="term" value="F:XTP diphosphatase activity"/>
    <property type="evidence" value="ECO:0007669"/>
    <property type="project" value="UniProtKB-ARBA"/>
</dbReference>
<dbReference type="GO" id="GO:0009117">
    <property type="term" value="P:nucleotide metabolic process"/>
    <property type="evidence" value="ECO:0007669"/>
    <property type="project" value="UniProtKB-KW"/>
</dbReference>
<evidence type="ECO:0000256" key="9">
    <source>
        <dbReference type="ARBA" id="ARBA00051875"/>
    </source>
</evidence>
<dbReference type="GO" id="GO:0017111">
    <property type="term" value="F:ribonucleoside triphosphate phosphatase activity"/>
    <property type="evidence" value="ECO:0007669"/>
    <property type="project" value="InterPro"/>
</dbReference>
<keyword evidence="6" id="KW-0378">Hydrolase</keyword>
<dbReference type="GO" id="GO:0009146">
    <property type="term" value="P:purine nucleoside triphosphate catabolic process"/>
    <property type="evidence" value="ECO:0007669"/>
    <property type="project" value="UniProtKB-ARBA"/>
</dbReference>
<dbReference type="Gene3D" id="3.90.950.10">
    <property type="match status" value="1"/>
</dbReference>
<evidence type="ECO:0000256" key="2">
    <source>
        <dbReference type="ARBA" id="ARBA00008023"/>
    </source>
</evidence>
<dbReference type="AlphaFoldDB" id="X1N7D8"/>
<dbReference type="EMBL" id="BARV01021654">
    <property type="protein sequence ID" value="GAI26146.1"/>
    <property type="molecule type" value="Genomic_DNA"/>
</dbReference>
<dbReference type="GO" id="GO:0000166">
    <property type="term" value="F:nucleotide binding"/>
    <property type="evidence" value="ECO:0007669"/>
    <property type="project" value="UniProtKB-KW"/>
</dbReference>
<evidence type="ECO:0000256" key="10">
    <source>
        <dbReference type="ARBA" id="ARBA00052017"/>
    </source>
</evidence>
<name>X1N7D8_9ZZZZ</name>
<evidence type="ECO:0000256" key="7">
    <source>
        <dbReference type="ARBA" id="ARBA00022842"/>
    </source>
</evidence>
<evidence type="ECO:0000313" key="17">
    <source>
        <dbReference type="EMBL" id="GAI26146.1"/>
    </source>
</evidence>
<feature type="non-terminal residue" evidence="17">
    <location>
        <position position="193"/>
    </location>
</feature>
<proteinExistence type="inferred from homology"/>
<gene>
    <name evidence="17" type="ORF">S06H3_35841</name>
</gene>
<accession>X1N7D8</accession>
<comment type="catalytic activity">
    <reaction evidence="10">
        <text>XTP + H2O = XMP + diphosphate + H(+)</text>
        <dbReference type="Rhea" id="RHEA:28610"/>
        <dbReference type="ChEBI" id="CHEBI:15377"/>
        <dbReference type="ChEBI" id="CHEBI:15378"/>
        <dbReference type="ChEBI" id="CHEBI:33019"/>
        <dbReference type="ChEBI" id="CHEBI:57464"/>
        <dbReference type="ChEBI" id="CHEBI:61314"/>
        <dbReference type="EC" id="3.6.1.66"/>
    </reaction>
</comment>
<dbReference type="SUPFAM" id="SSF52972">
    <property type="entry name" value="ITPase-like"/>
    <property type="match status" value="1"/>
</dbReference>
<dbReference type="EC" id="3.6.1.66" evidence="11"/>
<reference evidence="17" key="1">
    <citation type="journal article" date="2014" name="Front. Microbiol.">
        <title>High frequency of phylogenetically diverse reductive dehalogenase-homologous genes in deep subseafloor sedimentary metagenomes.</title>
        <authorList>
            <person name="Kawai M."/>
            <person name="Futagami T."/>
            <person name="Toyoda A."/>
            <person name="Takaki Y."/>
            <person name="Nishi S."/>
            <person name="Hori S."/>
            <person name="Arai W."/>
            <person name="Tsubouchi T."/>
            <person name="Morono Y."/>
            <person name="Uchiyama I."/>
            <person name="Ito T."/>
            <person name="Fujiyama A."/>
            <person name="Inagaki F."/>
            <person name="Takami H."/>
        </authorList>
    </citation>
    <scope>NUCLEOTIDE SEQUENCE</scope>
    <source>
        <strain evidence="17">Expedition CK06-06</strain>
    </source>
</reference>
<evidence type="ECO:0000256" key="3">
    <source>
        <dbReference type="ARBA" id="ARBA00011738"/>
    </source>
</evidence>
<dbReference type="InterPro" id="IPR002637">
    <property type="entry name" value="RdgB/HAM1"/>
</dbReference>
<dbReference type="GO" id="GO:0036220">
    <property type="term" value="F:ITP diphosphatase activity"/>
    <property type="evidence" value="ECO:0007669"/>
    <property type="project" value="UniProtKB-EC"/>
</dbReference>
<dbReference type="GO" id="GO:0035870">
    <property type="term" value="F:dITP diphosphatase activity"/>
    <property type="evidence" value="ECO:0007669"/>
    <property type="project" value="UniProtKB-ARBA"/>
</dbReference>
<dbReference type="Pfam" id="PF01725">
    <property type="entry name" value="Ham1p_like"/>
    <property type="match status" value="1"/>
</dbReference>
<evidence type="ECO:0000256" key="15">
    <source>
        <dbReference type="ARBA" id="ARBA00083186"/>
    </source>
</evidence>
<dbReference type="InterPro" id="IPR029001">
    <property type="entry name" value="ITPase-like_fam"/>
</dbReference>
<dbReference type="GO" id="GO:0046872">
    <property type="term" value="F:metal ion binding"/>
    <property type="evidence" value="ECO:0007669"/>
    <property type="project" value="UniProtKB-KW"/>
</dbReference>
<dbReference type="PANTHER" id="PTHR11067:SF9">
    <property type="entry name" value="INOSINE TRIPHOSPHATE PYROPHOSPHATASE"/>
    <property type="match status" value="1"/>
</dbReference>
<keyword evidence="8" id="KW-0546">Nucleotide metabolism</keyword>
<evidence type="ECO:0000256" key="14">
    <source>
        <dbReference type="ARBA" id="ARBA00078805"/>
    </source>
</evidence>
<evidence type="ECO:0000256" key="4">
    <source>
        <dbReference type="ARBA" id="ARBA00022723"/>
    </source>
</evidence>
<dbReference type="PANTHER" id="PTHR11067">
    <property type="entry name" value="INOSINE TRIPHOSPHATE PYROPHOSPHATASE/HAM1 PROTEIN"/>
    <property type="match status" value="1"/>
</dbReference>
<protein>
    <recommendedName>
        <fullName evidence="12">dITP/XTP pyrophosphatase</fullName>
        <ecNumber evidence="11">3.6.1.66</ecNumber>
    </recommendedName>
    <alternativeName>
        <fullName evidence="13">Non-canonical purine NTP pyrophosphatase</fullName>
    </alternativeName>
    <alternativeName>
        <fullName evidence="14">Non-standard purine NTP pyrophosphatase</fullName>
    </alternativeName>
    <alternativeName>
        <fullName evidence="16">Nucleoside-triphosphate diphosphatase</fullName>
    </alternativeName>
    <alternativeName>
        <fullName evidence="15">Nucleoside-triphosphate pyrophosphatase</fullName>
    </alternativeName>
</protein>
<dbReference type="GO" id="GO:0005829">
    <property type="term" value="C:cytosol"/>
    <property type="evidence" value="ECO:0007669"/>
    <property type="project" value="TreeGrafter"/>
</dbReference>
<evidence type="ECO:0000256" key="1">
    <source>
        <dbReference type="ARBA" id="ARBA00001946"/>
    </source>
</evidence>
<keyword evidence="4" id="KW-0479">Metal-binding</keyword>
<dbReference type="CDD" id="cd00515">
    <property type="entry name" value="HAM1"/>
    <property type="match status" value="1"/>
</dbReference>
<evidence type="ECO:0000256" key="16">
    <source>
        <dbReference type="ARBA" id="ARBA00083635"/>
    </source>
</evidence>
<dbReference type="InterPro" id="IPR020922">
    <property type="entry name" value="dITP/XTP_pyrophosphatase"/>
</dbReference>
<evidence type="ECO:0000256" key="6">
    <source>
        <dbReference type="ARBA" id="ARBA00022801"/>
    </source>
</evidence>
<dbReference type="HAMAP" id="MF_01405">
    <property type="entry name" value="Non_canon_purine_NTPase"/>
    <property type="match status" value="1"/>
</dbReference>